<dbReference type="Gene3D" id="1.10.1790.10">
    <property type="entry name" value="PRD domain"/>
    <property type="match status" value="1"/>
</dbReference>
<evidence type="ECO:0000256" key="1">
    <source>
        <dbReference type="ARBA" id="ARBA00022679"/>
    </source>
</evidence>
<feature type="domain" description="PRD" evidence="5">
    <location>
        <begin position="797"/>
        <end position="899"/>
    </location>
</feature>
<keyword evidence="2" id="KW-0547">Nucleotide-binding</keyword>
<dbReference type="Gene3D" id="3.40.50.300">
    <property type="entry name" value="P-loop containing nucleotide triphosphate hydrolases"/>
    <property type="match status" value="1"/>
</dbReference>
<dbReference type="EMBL" id="JALDAW010000023">
    <property type="protein sequence ID" value="MDY5169734.1"/>
    <property type="molecule type" value="Genomic_DNA"/>
</dbReference>
<keyword evidence="1" id="KW-0808">Transferase</keyword>
<dbReference type="InterPro" id="IPR011608">
    <property type="entry name" value="PRD"/>
</dbReference>
<keyword evidence="3" id="KW-0067">ATP-binding</keyword>
<dbReference type="RefSeq" id="WP_118454226.1">
    <property type="nucleotide sequence ID" value="NZ_BAABZA010000001.1"/>
</dbReference>
<dbReference type="SUPFAM" id="SSF52540">
    <property type="entry name" value="P-loop containing nucleoside triphosphate hydrolases"/>
    <property type="match status" value="1"/>
</dbReference>
<dbReference type="GO" id="GO:0009401">
    <property type="term" value="P:phosphoenolpyruvate-dependent sugar phosphotransferase system"/>
    <property type="evidence" value="ECO:0007669"/>
    <property type="project" value="InterPro"/>
</dbReference>
<evidence type="ECO:0000259" key="4">
    <source>
        <dbReference type="PROSITE" id="PS51096"/>
    </source>
</evidence>
<dbReference type="InterPro" id="IPR036634">
    <property type="entry name" value="PRD_sf"/>
</dbReference>
<organism evidence="6 7">
    <name type="scientific">Dielma fastidiosa</name>
    <dbReference type="NCBI Taxonomy" id="1034346"/>
    <lineage>
        <taxon>Bacteria</taxon>
        <taxon>Bacillati</taxon>
        <taxon>Bacillota</taxon>
        <taxon>Erysipelotrichia</taxon>
        <taxon>Erysipelotrichales</taxon>
        <taxon>Erysipelotrichaceae</taxon>
        <taxon>Dielma</taxon>
    </lineage>
</organism>
<dbReference type="InterPro" id="IPR036662">
    <property type="entry name" value="PTS_EIIA_man-typ_sf"/>
</dbReference>
<dbReference type="Pfam" id="PF00158">
    <property type="entry name" value="Sigma54_activat"/>
    <property type="match status" value="1"/>
</dbReference>
<dbReference type="PROSITE" id="PS51372">
    <property type="entry name" value="PRD_2"/>
    <property type="match status" value="1"/>
</dbReference>
<dbReference type="SUPFAM" id="SSF53062">
    <property type="entry name" value="PTS system fructose IIA component-like"/>
    <property type="match status" value="1"/>
</dbReference>
<evidence type="ECO:0000256" key="3">
    <source>
        <dbReference type="ARBA" id="ARBA00022840"/>
    </source>
</evidence>
<dbReference type="Gene3D" id="3.40.50.510">
    <property type="entry name" value="Phosphotransferase system, mannose-type IIA component"/>
    <property type="match status" value="1"/>
</dbReference>
<dbReference type="GO" id="GO:0016020">
    <property type="term" value="C:membrane"/>
    <property type="evidence" value="ECO:0007669"/>
    <property type="project" value="InterPro"/>
</dbReference>
<dbReference type="PANTHER" id="PTHR32071:SF38">
    <property type="entry name" value="PSP OPERON TRANSCRIPTIONAL ACTIVATOR"/>
    <property type="match status" value="1"/>
</dbReference>
<dbReference type="PROSITE" id="PS51096">
    <property type="entry name" value="PTS_EIIA_TYPE_4"/>
    <property type="match status" value="1"/>
</dbReference>
<evidence type="ECO:0000259" key="5">
    <source>
        <dbReference type="PROSITE" id="PS51372"/>
    </source>
</evidence>
<dbReference type="InterPro" id="IPR027417">
    <property type="entry name" value="P-loop_NTPase"/>
</dbReference>
<evidence type="ECO:0000313" key="6">
    <source>
        <dbReference type="EMBL" id="MDY5169734.1"/>
    </source>
</evidence>
<dbReference type="Proteomes" id="UP001276902">
    <property type="component" value="Unassembled WGS sequence"/>
</dbReference>
<dbReference type="GO" id="GO:0006355">
    <property type="term" value="P:regulation of DNA-templated transcription"/>
    <property type="evidence" value="ECO:0007669"/>
    <property type="project" value="InterPro"/>
</dbReference>
<dbReference type="PANTHER" id="PTHR32071">
    <property type="entry name" value="TRANSCRIPTIONAL REGULATORY PROTEIN"/>
    <property type="match status" value="1"/>
</dbReference>
<evidence type="ECO:0000313" key="7">
    <source>
        <dbReference type="Proteomes" id="UP001276902"/>
    </source>
</evidence>
<dbReference type="AlphaFoldDB" id="A0AB35UWL0"/>
<dbReference type="InterPro" id="IPR002078">
    <property type="entry name" value="Sigma_54_int"/>
</dbReference>
<evidence type="ECO:0000256" key="2">
    <source>
        <dbReference type="ARBA" id="ARBA00022741"/>
    </source>
</evidence>
<accession>A0AB35UWL0</accession>
<gene>
    <name evidence="6" type="ORF">MQE39_16580</name>
</gene>
<dbReference type="GO" id="GO:0016740">
    <property type="term" value="F:transferase activity"/>
    <property type="evidence" value="ECO:0007669"/>
    <property type="project" value="UniProtKB-KW"/>
</dbReference>
<dbReference type="SUPFAM" id="SSF63520">
    <property type="entry name" value="PTS-regulatory domain, PRD"/>
    <property type="match status" value="1"/>
</dbReference>
<sequence>MSTTKNEILSYVEELTQSLDFHNMDCFTSNSICEEMSISRSLASQYLNDLNREGILVKITSRPVYFLDRRTLEDKFHVSLTEDYFLGLDDLIETIQEESEIKRNYQKLVGYDTFLKQPINQIKAALKFPGIGLPVILHGNAGVGKTRLIREMFIYGADNGLFSKDAKLLEIKVAKDTDVLSQLVGTESAKGYLEKVNGGIVFIRNCQNMSLENQQQLSRIVEKGFYFDAKTCVKNEVKCHIFISVDGNYKTLIDGDLAQCFPVVCELPDFHLLDYEERELFVIQILQDKALKLRKKIFLSKNALQALINQKYNRNIDDLNNILTDLCALLNARSDEDRLIIDATELPLNYVRLNDLENNCLPKGEELNLIDVSAYTPCNKNHRILDILSSLLIQFSNKQLHGDFPTLQNKQLFLDLASCFNSCLKVDSLTEIETLSTNVQRVITNLVKSYGYTMPYVSYNMIAYFLINSKDKSDMYVEWEGKNRYKIETLISYYQMNYPAAHLLTEKIIKLLEVTLDFRGDDVLRSILLLNLNMYNNFDNASPFLCFIVAHGDSTASSMANAVNTLLGSSIFEALDLSLNYSTLELMDEIKNIVLQYMIKTDILILVDMGSLEGINDSLKDIPNKNIGLINNVSTKLALDIGYMVKEGLSIEKILKTSVEHSKSSYTLYKNMSKKNLIIFVSDNGISMANRMKQLFVNSLPKNIMLEIESFTVDNVMSEDFMSNIENEYNLLFISGMTNKVTSEKYISLENILNTKNLDYLLSGLSQYFSNDETQTLLDNLLHNFSLENIIANLSILDGRILFKYVENAVNDLQCELNVKFSRNNLVGLYIHLCCMVERLVTKEPITNKEDLDEFIVKHKDFIDIARKSMKKTCDHYGIQIEIAEIAYLFDFVREDIVK</sequence>
<comment type="caution">
    <text evidence="6">The sequence shown here is derived from an EMBL/GenBank/DDBJ whole genome shotgun (WGS) entry which is preliminary data.</text>
</comment>
<dbReference type="Pfam" id="PF00874">
    <property type="entry name" value="PRD"/>
    <property type="match status" value="1"/>
</dbReference>
<proteinExistence type="predicted"/>
<dbReference type="GO" id="GO:0005524">
    <property type="term" value="F:ATP binding"/>
    <property type="evidence" value="ECO:0007669"/>
    <property type="project" value="UniProtKB-KW"/>
</dbReference>
<dbReference type="InterPro" id="IPR004701">
    <property type="entry name" value="PTS_EIIA_man-typ"/>
</dbReference>
<reference evidence="6" key="1">
    <citation type="submission" date="2022-03" db="EMBL/GenBank/DDBJ databases">
        <title>First case of bacteraemia caused by Dielma fastidiosa in a patient hospitalised with diverticulitis.</title>
        <authorList>
            <person name="Forman-Ankjaer B."/>
            <person name="Hvid-Jensen F."/>
            <person name="Kobel C.M."/>
            <person name="Greve T."/>
        </authorList>
    </citation>
    <scope>NUCLEOTIDE SEQUENCE</scope>
    <source>
        <strain evidence="6">AUH_DF_2021</strain>
    </source>
</reference>
<dbReference type="GeneID" id="94440438"/>
<name>A0AB35UWL0_9FIRM</name>
<protein>
    <submittedName>
        <fullName evidence="6">PRD domain-containing protein</fullName>
    </submittedName>
</protein>
<feature type="domain" description="PTS EIIA type-4" evidence="4">
    <location>
        <begin position="543"/>
        <end position="666"/>
    </location>
</feature>